<feature type="compositionally biased region" description="Basic and acidic residues" evidence="3">
    <location>
        <begin position="506"/>
        <end position="539"/>
    </location>
</feature>
<accession>A0A9W9VLT8</accession>
<feature type="compositionally biased region" description="Low complexity" evidence="3">
    <location>
        <begin position="394"/>
        <end position="405"/>
    </location>
</feature>
<feature type="compositionally biased region" description="Basic residues" evidence="3">
    <location>
        <begin position="493"/>
        <end position="505"/>
    </location>
</feature>
<feature type="compositionally biased region" description="Acidic residues" evidence="3">
    <location>
        <begin position="277"/>
        <end position="291"/>
    </location>
</feature>
<feature type="region of interest" description="Disordered" evidence="3">
    <location>
        <begin position="200"/>
        <end position="774"/>
    </location>
</feature>
<dbReference type="GeneID" id="81460305"/>
<name>A0A9W9VLT8_9EURO</name>
<dbReference type="Proteomes" id="UP001147752">
    <property type="component" value="Unassembled WGS sequence"/>
</dbReference>
<feature type="compositionally biased region" description="Basic residues" evidence="3">
    <location>
        <begin position="378"/>
        <end position="390"/>
    </location>
</feature>
<dbReference type="CDD" id="cd00022">
    <property type="entry name" value="BIR"/>
    <property type="match status" value="2"/>
</dbReference>
<proteinExistence type="predicted"/>
<evidence type="ECO:0008006" key="6">
    <source>
        <dbReference type="Google" id="ProtNLM"/>
    </source>
</evidence>
<dbReference type="SUPFAM" id="SSF57924">
    <property type="entry name" value="Inhibitor of apoptosis (IAP) repeat"/>
    <property type="match status" value="2"/>
</dbReference>
<evidence type="ECO:0000256" key="2">
    <source>
        <dbReference type="ARBA" id="ARBA00022833"/>
    </source>
</evidence>
<dbReference type="RefSeq" id="XP_056585257.1">
    <property type="nucleotide sequence ID" value="XM_056721122.1"/>
</dbReference>
<feature type="compositionally biased region" description="Basic and acidic residues" evidence="3">
    <location>
        <begin position="661"/>
        <end position="672"/>
    </location>
</feature>
<keyword evidence="5" id="KW-1185">Reference proteome</keyword>
<feature type="compositionally biased region" description="Polar residues" evidence="3">
    <location>
        <begin position="342"/>
        <end position="351"/>
    </location>
</feature>
<dbReference type="AlphaFoldDB" id="A0A9W9VLT8"/>
<keyword evidence="1" id="KW-0479">Metal-binding</keyword>
<reference evidence="4" key="2">
    <citation type="journal article" date="2023" name="IMA Fungus">
        <title>Comparative genomic study of the Penicillium genus elucidates a diverse pangenome and 15 lateral gene transfer events.</title>
        <authorList>
            <person name="Petersen C."/>
            <person name="Sorensen T."/>
            <person name="Nielsen M.R."/>
            <person name="Sondergaard T.E."/>
            <person name="Sorensen J.L."/>
            <person name="Fitzpatrick D.A."/>
            <person name="Frisvad J.C."/>
            <person name="Nielsen K.L."/>
        </authorList>
    </citation>
    <scope>NUCLEOTIDE SEQUENCE</scope>
    <source>
        <strain evidence="4">IBT 3081</strain>
    </source>
</reference>
<feature type="compositionally biased region" description="Low complexity" evidence="3">
    <location>
        <begin position="246"/>
        <end position="255"/>
    </location>
</feature>
<dbReference type="OrthoDB" id="2196114at2759"/>
<feature type="region of interest" description="Disordered" evidence="3">
    <location>
        <begin position="21"/>
        <end position="41"/>
    </location>
</feature>
<protein>
    <recommendedName>
        <fullName evidence="6">Chromosome segregation protein BIR1</fullName>
    </recommendedName>
</protein>
<dbReference type="EMBL" id="JAPZBT010000001">
    <property type="protein sequence ID" value="KAJ5385481.1"/>
    <property type="molecule type" value="Genomic_DNA"/>
</dbReference>
<keyword evidence="2" id="KW-0862">Zinc</keyword>
<comment type="caution">
    <text evidence="4">The sequence shown here is derived from an EMBL/GenBank/DDBJ whole genome shotgun (WGS) entry which is preliminary data.</text>
</comment>
<evidence type="ECO:0000313" key="4">
    <source>
        <dbReference type="EMBL" id="KAJ5385481.1"/>
    </source>
</evidence>
<dbReference type="Pfam" id="PF00653">
    <property type="entry name" value="BIR"/>
    <property type="match status" value="2"/>
</dbReference>
<dbReference type="SMART" id="SM00238">
    <property type="entry name" value="BIR"/>
    <property type="match status" value="2"/>
</dbReference>
<organism evidence="4 5">
    <name type="scientific">Penicillium concentricum</name>
    <dbReference type="NCBI Taxonomy" id="293559"/>
    <lineage>
        <taxon>Eukaryota</taxon>
        <taxon>Fungi</taxon>
        <taxon>Dikarya</taxon>
        <taxon>Ascomycota</taxon>
        <taxon>Pezizomycotina</taxon>
        <taxon>Eurotiomycetes</taxon>
        <taxon>Eurotiomycetidae</taxon>
        <taxon>Eurotiales</taxon>
        <taxon>Aspergillaceae</taxon>
        <taxon>Penicillium</taxon>
    </lineage>
</organism>
<feature type="compositionally biased region" description="Basic residues" evidence="3">
    <location>
        <begin position="203"/>
        <end position="215"/>
    </location>
</feature>
<feature type="compositionally biased region" description="Basic residues" evidence="3">
    <location>
        <begin position="256"/>
        <end position="270"/>
    </location>
</feature>
<dbReference type="GO" id="GO:0046872">
    <property type="term" value="F:metal ion binding"/>
    <property type="evidence" value="ECO:0007669"/>
    <property type="project" value="UniProtKB-KW"/>
</dbReference>
<feature type="compositionally biased region" description="Polar residues" evidence="3">
    <location>
        <begin position="706"/>
        <end position="718"/>
    </location>
</feature>
<evidence type="ECO:0000313" key="5">
    <source>
        <dbReference type="Proteomes" id="UP001147752"/>
    </source>
</evidence>
<feature type="compositionally biased region" description="Acidic residues" evidence="3">
    <location>
        <begin position="607"/>
        <end position="623"/>
    </location>
</feature>
<feature type="compositionally biased region" description="Low complexity" evidence="3">
    <location>
        <begin position="722"/>
        <end position="734"/>
    </location>
</feature>
<dbReference type="PANTHER" id="PTHR46771:SF5">
    <property type="entry name" value="DETERIN"/>
    <property type="match status" value="1"/>
</dbReference>
<gene>
    <name evidence="4" type="ORF">N7517_003392</name>
</gene>
<feature type="compositionally biased region" description="Basic and acidic residues" evidence="3">
    <location>
        <begin position="549"/>
        <end position="579"/>
    </location>
</feature>
<feature type="compositionally biased region" description="Basic and acidic residues" evidence="3">
    <location>
        <begin position="307"/>
        <end position="326"/>
    </location>
</feature>
<dbReference type="InterPro" id="IPR051190">
    <property type="entry name" value="Baculoviral_IAP"/>
</dbReference>
<reference evidence="4" key="1">
    <citation type="submission" date="2022-12" db="EMBL/GenBank/DDBJ databases">
        <authorList>
            <person name="Petersen C."/>
        </authorList>
    </citation>
    <scope>NUCLEOTIDE SEQUENCE</scope>
    <source>
        <strain evidence="4">IBT 3081</strain>
    </source>
</reference>
<dbReference type="InterPro" id="IPR001370">
    <property type="entry name" value="BIR_rpt"/>
</dbReference>
<evidence type="ECO:0000256" key="3">
    <source>
        <dbReference type="SAM" id="MobiDB-lite"/>
    </source>
</evidence>
<evidence type="ECO:0000256" key="1">
    <source>
        <dbReference type="ARBA" id="ARBA00022723"/>
    </source>
</evidence>
<feature type="compositionally biased region" description="Basic and acidic residues" evidence="3">
    <location>
        <begin position="466"/>
        <end position="478"/>
    </location>
</feature>
<dbReference type="Gene3D" id="1.10.1170.10">
    <property type="entry name" value="Inhibitor Of Apoptosis Protein (2mihbC-IAP-1), Chain A"/>
    <property type="match status" value="2"/>
</dbReference>
<dbReference type="PANTHER" id="PTHR46771">
    <property type="entry name" value="DETERIN"/>
    <property type="match status" value="1"/>
</dbReference>
<sequence>MGSEMDTFAARLASFDIVLKPEKRRSSGTKTPKAITWPHQRPSPAELAHAGFYYKPYETNPDNTTCFECHRALDGWEEDDNPVTEHLKHAPDCGWAIMMDLQQSSSNPASIEDPTGDRITQARLSTFGTAWPHDGKKGWVCQSEKMVEGGWYFCPTDESNDLASCVYCKLSLDGWEPKDDPFDEHYRRSSDCSFFFFAQPPGKKSKSTRAKKARVSKASSRLSTQSVGPATYETPDIEMDDSMDQSTMSQATTKSKSTKKATKSKSKGTKTKKEESAEVEGQIEADIEEVAQPEPIKPKRAGRGKKRASEDIKDEPNPVAMVEREPSQAPAEPPAKRRATKTRSSSITRNYNYDHSDSAMADAEPVGVAASEEETNRGRKSTKKSASKARKVSDVPVAPAVPSKARAPRDSEIDAEIEAGLEADIPNPAEPEPEIEAELAEPRVSKKTKSSKKSKAVAKSPGPVASDHEDRSDPHVELLDDEPEAPEPPAPKTKAKGSKKKGTKKTKTEETIKTQSPELRESLGPRASDVRDDSERHDSFISVEIVSNEPEHASEPEEPMPKAESKKSSKKKDATSTKEKKSKKPEKKAAQAPVLESPVQAHRVEPSVEEQDDEFETTDDLPDQLEMVNPPQESSPPPQEMSPEPQSDRKTPSLPPKTAKRYSDIPHEEHLAETLVQSQTSPHEVHESRRNSKRSNRAISPLPPAHQNTPSLSPQSSDAENRPPSSRPSASRPPVQSTPKHPEFRAPLAVSTPSPSKRNANGGFGPSGHPWTPVDIDEVLFGEASDKENADLSGLFKGVKGGLTSPEKKMTVQEWIAWNAKNGEERLKRECERLVGQFEKEGGRAMQRLEAIECID</sequence>
<dbReference type="PROSITE" id="PS50143">
    <property type="entry name" value="BIR_REPEAT_2"/>
    <property type="match status" value="2"/>
</dbReference>
<feature type="compositionally biased region" description="Basic residues" evidence="3">
    <location>
        <begin position="445"/>
        <end position="456"/>
    </location>
</feature>